<evidence type="ECO:0000256" key="2">
    <source>
        <dbReference type="ARBA" id="ARBA00022801"/>
    </source>
</evidence>
<dbReference type="PANTHER" id="PTHR34667">
    <property type="entry name" value="D-AMINOACYL-TRNA DEACYLASE"/>
    <property type="match status" value="1"/>
</dbReference>
<keyword evidence="2 4" id="KW-0378">Hydrolase</keyword>
<dbReference type="EC" id="3.1.1.96" evidence="4"/>
<dbReference type="PIRSF" id="PIRSF016210">
    <property type="entry name" value="UCP016210"/>
    <property type="match status" value="1"/>
</dbReference>
<evidence type="ECO:0000313" key="5">
    <source>
        <dbReference type="EMBL" id="HEF86744.1"/>
    </source>
</evidence>
<evidence type="ECO:0000256" key="4">
    <source>
        <dbReference type="HAMAP-Rule" id="MF_00562"/>
    </source>
</evidence>
<dbReference type="EMBL" id="DSJT01000003">
    <property type="protein sequence ID" value="HEF86744.1"/>
    <property type="molecule type" value="Genomic_DNA"/>
</dbReference>
<dbReference type="PANTHER" id="PTHR34667:SF1">
    <property type="entry name" value="D-AMINOACYL-TRNA DEACYLASE"/>
    <property type="match status" value="1"/>
</dbReference>
<dbReference type="Gene3D" id="3.40.50.10700">
    <property type="entry name" value="AF0625-like"/>
    <property type="match status" value="1"/>
</dbReference>
<dbReference type="HAMAP" id="MF_00562">
    <property type="entry name" value="Deacylase_DtdA"/>
    <property type="match status" value="1"/>
</dbReference>
<keyword evidence="3 4" id="KW-0862">Zinc</keyword>
<name>A0A7C2FWM2_9CREN</name>
<organism evidence="5">
    <name type="scientific">Thermosphaera aggregans</name>
    <dbReference type="NCBI Taxonomy" id="54254"/>
    <lineage>
        <taxon>Archaea</taxon>
        <taxon>Thermoproteota</taxon>
        <taxon>Thermoprotei</taxon>
        <taxon>Desulfurococcales</taxon>
        <taxon>Desulfurococcaceae</taxon>
        <taxon>Thermosphaera</taxon>
    </lineage>
</organism>
<protein>
    <recommendedName>
        <fullName evidence="4">D-aminoacyl-tRNA deacylase</fullName>
        <ecNumber evidence="4">3.1.1.96</ecNumber>
    </recommendedName>
</protein>
<comment type="subunit">
    <text evidence="4">Monomer.</text>
</comment>
<comment type="catalytic activity">
    <reaction evidence="4">
        <text>a D-aminoacyl-tRNA + H2O = a tRNA + a D-alpha-amino acid + H(+)</text>
        <dbReference type="Rhea" id="RHEA:13953"/>
        <dbReference type="Rhea" id="RHEA-COMP:10123"/>
        <dbReference type="Rhea" id="RHEA-COMP:10124"/>
        <dbReference type="ChEBI" id="CHEBI:15377"/>
        <dbReference type="ChEBI" id="CHEBI:15378"/>
        <dbReference type="ChEBI" id="CHEBI:59871"/>
        <dbReference type="ChEBI" id="CHEBI:78442"/>
        <dbReference type="ChEBI" id="CHEBI:79333"/>
        <dbReference type="EC" id="3.1.1.96"/>
    </reaction>
</comment>
<evidence type="ECO:0000256" key="3">
    <source>
        <dbReference type="ARBA" id="ARBA00022833"/>
    </source>
</evidence>
<gene>
    <name evidence="4" type="primary">dtdA</name>
    <name evidence="5" type="ORF">ENP55_00210</name>
</gene>
<comment type="catalytic activity">
    <reaction evidence="4">
        <text>glycyl-tRNA(Ala) + H2O = tRNA(Ala) + glycine + H(+)</text>
        <dbReference type="Rhea" id="RHEA:53744"/>
        <dbReference type="Rhea" id="RHEA-COMP:9657"/>
        <dbReference type="Rhea" id="RHEA-COMP:13640"/>
        <dbReference type="ChEBI" id="CHEBI:15377"/>
        <dbReference type="ChEBI" id="CHEBI:15378"/>
        <dbReference type="ChEBI" id="CHEBI:57305"/>
        <dbReference type="ChEBI" id="CHEBI:78442"/>
        <dbReference type="ChEBI" id="CHEBI:78522"/>
        <dbReference type="EC" id="3.1.1.96"/>
    </reaction>
</comment>
<evidence type="ECO:0000256" key="1">
    <source>
        <dbReference type="ARBA" id="ARBA00022723"/>
    </source>
</evidence>
<reference evidence="5" key="1">
    <citation type="journal article" date="2020" name="mSystems">
        <title>Genome- and Community-Level Interaction Insights into Carbon Utilization and Element Cycling Functions of Hydrothermarchaeota in Hydrothermal Sediment.</title>
        <authorList>
            <person name="Zhou Z."/>
            <person name="Liu Y."/>
            <person name="Xu W."/>
            <person name="Pan J."/>
            <person name="Luo Z.H."/>
            <person name="Li M."/>
        </authorList>
    </citation>
    <scope>NUCLEOTIDE SEQUENCE [LARGE SCALE GENOMIC DNA]</scope>
    <source>
        <strain evidence="5">SpSt-23</strain>
    </source>
</reference>
<dbReference type="Pfam" id="PF04414">
    <property type="entry name" value="tRNA_deacylase"/>
    <property type="match status" value="1"/>
</dbReference>
<sequence length="273" mass="30262">MFGIAYSTNDPAGAGIAKVLRDKLGLSESYVCENSETCFQGGNIVLAGFREDVIYFDFLDERMPSEVETYIVLSRHSSEAGVKSYTVHHTGNFGGDAQYGGSPGELGISSPRVSWLILRALYDSWRAGNRAEYEVSYEATHHGPTSLSKPLVFVEIGSSIDEWRDPFNHHVIASSIVKLLGTKPDDCKPVIGIGGGHYPRKHTELALKENVCYGHIIPKYALQYLSPETLDKMMSRSDVDIKGIVVEKKGTRAEHRSLIEEYASKRGLEVRYV</sequence>
<dbReference type="GO" id="GO:0051499">
    <property type="term" value="F:D-aminoacyl-tRNA deacylase activity"/>
    <property type="evidence" value="ECO:0007669"/>
    <property type="project" value="UniProtKB-UniRule"/>
</dbReference>
<dbReference type="InterPro" id="IPR007508">
    <property type="entry name" value="DtdA"/>
</dbReference>
<accession>A0A7C2FWM2</accession>
<dbReference type="NCBIfam" id="NF003072">
    <property type="entry name" value="PRK03995.1-4"/>
    <property type="match status" value="1"/>
</dbReference>
<keyword evidence="1 4" id="KW-0479">Metal-binding</keyword>
<dbReference type="AlphaFoldDB" id="A0A7C2FWM2"/>
<proteinExistence type="inferred from homology"/>
<dbReference type="GO" id="GO:0019478">
    <property type="term" value="P:D-amino acid catabolic process"/>
    <property type="evidence" value="ECO:0007669"/>
    <property type="project" value="UniProtKB-UniRule"/>
</dbReference>
<comment type="function">
    <text evidence="4">D-aminoacyl-tRNA deacylase with broad substrate specificity. By recycling D-aminoacyl-tRNA to D-amino acids and free tRNA molecules, this enzyme counteracts the toxicity associated with the formation of D-aminoacyl-tRNA entities in vivo.</text>
</comment>
<dbReference type="Gene3D" id="3.40.630.50">
    <property type="entry name" value="AF0625-like"/>
    <property type="match status" value="1"/>
</dbReference>
<comment type="caution">
    <text evidence="5">The sequence shown here is derived from an EMBL/GenBank/DDBJ whole genome shotgun (WGS) entry which is preliminary data.</text>
</comment>
<dbReference type="SUPFAM" id="SSF142535">
    <property type="entry name" value="AF0625-like"/>
    <property type="match status" value="1"/>
</dbReference>
<comment type="cofactor">
    <cofactor evidence="4">
        <name>Zn(2+)</name>
        <dbReference type="ChEBI" id="CHEBI:29105"/>
    </cofactor>
    <text evidence="4">Binds 2 Zn(2+) ions per subunit.</text>
</comment>
<dbReference type="GO" id="GO:0008270">
    <property type="term" value="F:zinc ion binding"/>
    <property type="evidence" value="ECO:0007669"/>
    <property type="project" value="UniProtKB-UniRule"/>
</dbReference>
<dbReference type="InterPro" id="IPR018033">
    <property type="entry name" value="Deacylase_DtdA_archaea"/>
</dbReference>
<comment type="similarity">
    <text evidence="4">Belongs to the DtdA deacylase family.</text>
</comment>